<dbReference type="RefSeq" id="WP_136771785.1">
    <property type="nucleotide sequence ID" value="NZ_CP156074.1"/>
</dbReference>
<dbReference type="GO" id="GO:0003677">
    <property type="term" value="F:DNA binding"/>
    <property type="evidence" value="ECO:0007669"/>
    <property type="project" value="InterPro"/>
</dbReference>
<name>A0A4U0Q7V2_9NEIS</name>
<dbReference type="Gene3D" id="1.10.260.40">
    <property type="entry name" value="lambda repressor-like DNA-binding domains"/>
    <property type="match status" value="1"/>
</dbReference>
<proteinExistence type="predicted"/>
<reference evidence="1 2" key="1">
    <citation type="submission" date="2019-04" db="EMBL/GenBank/DDBJ databases">
        <title>Chitiniphilus eburnea sp. nov., a novel chitinolytic bacterium isolated from aquaculture sludge.</title>
        <authorList>
            <person name="Sheng M."/>
        </authorList>
    </citation>
    <scope>NUCLEOTIDE SEQUENCE [LARGE SCALE GENOMIC DNA]</scope>
    <source>
        <strain evidence="1 2">HX-2-15</strain>
    </source>
</reference>
<sequence>MLLGEYLRHYRGAAKALAERIGTSPEYLWHLASGRKKCPDVTLCIAIERASGGQVRCEELRPTVDWDYLRNGGRSQVMRTTPLRRRQQEAPLDED</sequence>
<keyword evidence="2" id="KW-1185">Reference proteome</keyword>
<dbReference type="EMBL" id="SUMF01000002">
    <property type="protein sequence ID" value="TJZ77309.1"/>
    <property type="molecule type" value="Genomic_DNA"/>
</dbReference>
<dbReference type="Proteomes" id="UP000310016">
    <property type="component" value="Unassembled WGS sequence"/>
</dbReference>
<protein>
    <submittedName>
        <fullName evidence="1">Helix-turn-helix domain-containing protein</fullName>
    </submittedName>
</protein>
<accession>A0A4U0Q7V2</accession>
<evidence type="ECO:0000313" key="1">
    <source>
        <dbReference type="EMBL" id="TJZ77309.1"/>
    </source>
</evidence>
<dbReference type="Pfam" id="PF15943">
    <property type="entry name" value="YdaS_toxin"/>
    <property type="match status" value="1"/>
</dbReference>
<dbReference type="InterPro" id="IPR010982">
    <property type="entry name" value="Lambda_DNA-bd_dom_sf"/>
</dbReference>
<organism evidence="1 2">
    <name type="scientific">Chitiniphilus eburneus</name>
    <dbReference type="NCBI Taxonomy" id="2571148"/>
    <lineage>
        <taxon>Bacteria</taxon>
        <taxon>Pseudomonadati</taxon>
        <taxon>Pseudomonadota</taxon>
        <taxon>Betaproteobacteria</taxon>
        <taxon>Neisseriales</taxon>
        <taxon>Chitinibacteraceae</taxon>
        <taxon>Chitiniphilus</taxon>
    </lineage>
</organism>
<dbReference type="InterPro" id="IPR031856">
    <property type="entry name" value="YdaS_toxin-like"/>
</dbReference>
<gene>
    <name evidence="1" type="ORF">FAZ21_02895</name>
</gene>
<evidence type="ECO:0000313" key="2">
    <source>
        <dbReference type="Proteomes" id="UP000310016"/>
    </source>
</evidence>
<comment type="caution">
    <text evidence="1">The sequence shown here is derived from an EMBL/GenBank/DDBJ whole genome shotgun (WGS) entry which is preliminary data.</text>
</comment>
<dbReference type="OrthoDB" id="6446140at2"/>
<dbReference type="AlphaFoldDB" id="A0A4U0Q7V2"/>
<dbReference type="SUPFAM" id="SSF47413">
    <property type="entry name" value="lambda repressor-like DNA-binding domains"/>
    <property type="match status" value="1"/>
</dbReference>